<dbReference type="PANTHER" id="PTHR36852">
    <property type="entry name" value="PROTEIN GVPL 2"/>
    <property type="match status" value="1"/>
</dbReference>
<evidence type="ECO:0000256" key="3">
    <source>
        <dbReference type="ARBA" id="ARBA00035643"/>
    </source>
</evidence>
<keyword evidence="6" id="KW-1185">Reference proteome</keyword>
<feature type="compositionally biased region" description="Low complexity" evidence="4">
    <location>
        <begin position="266"/>
        <end position="290"/>
    </location>
</feature>
<organism evidence="5 6">
    <name type="scientific">Streptomyces litmocidini</name>
    <dbReference type="NCBI Taxonomy" id="67318"/>
    <lineage>
        <taxon>Bacteria</taxon>
        <taxon>Bacillati</taxon>
        <taxon>Actinomycetota</taxon>
        <taxon>Actinomycetes</taxon>
        <taxon>Kitasatosporales</taxon>
        <taxon>Streptomycetaceae</taxon>
        <taxon>Streptomyces</taxon>
    </lineage>
</organism>
<evidence type="ECO:0000313" key="6">
    <source>
        <dbReference type="Proteomes" id="UP001611339"/>
    </source>
</evidence>
<evidence type="ECO:0000313" key="5">
    <source>
        <dbReference type="EMBL" id="MFI1712497.1"/>
    </source>
</evidence>
<sequence>MNGPAAATLTYVYAVTPPTPALDDVLPTLTGVAGSRVTLLAPVPDGTGPVAFAISDVPRADFEEAVLPARFEDLRWLEETARAHHRVIETLAARTTVLPLRMATLYQDHTRAMRALQDQSQEFATQLARLAAHTEYGVKIYVRPATAPDTGTAAPSAGPGKAYLRARRAQRDAHEDHYRQARTAADRIAEIALRHAADHVAHPPQSGPLATASVGENVINAAFLVPDAEADAFRRAVQAAAEDLPGILLETTGPWAPYSFTALPSAPEAAVSESPVPEAPASAPTATGSPAPEPPPPGPGHEPR</sequence>
<gene>
    <name evidence="5" type="ORF">ACH407_02770</name>
</gene>
<comment type="similarity">
    <text evidence="3">Belongs to the gas vesicle GvpF/GvpL family.</text>
</comment>
<feature type="region of interest" description="Disordered" evidence="4">
    <location>
        <begin position="266"/>
        <end position="304"/>
    </location>
</feature>
<protein>
    <submittedName>
        <fullName evidence="5">GvpL/GvpF family gas vesicle protein</fullName>
    </submittedName>
</protein>
<comment type="subcellular location">
    <subcellularLocation>
        <location evidence="2">Gas vesicle</location>
    </subcellularLocation>
</comment>
<proteinExistence type="inferred from homology"/>
<feature type="compositionally biased region" description="Pro residues" evidence="4">
    <location>
        <begin position="291"/>
        <end position="304"/>
    </location>
</feature>
<dbReference type="Pfam" id="PF06386">
    <property type="entry name" value="GvpL_GvpF"/>
    <property type="match status" value="1"/>
</dbReference>
<dbReference type="InterPro" id="IPR009430">
    <property type="entry name" value="GvpL/GvpF"/>
</dbReference>
<evidence type="ECO:0000256" key="2">
    <source>
        <dbReference type="ARBA" id="ARBA00035108"/>
    </source>
</evidence>
<evidence type="ECO:0000256" key="1">
    <source>
        <dbReference type="ARBA" id="ARBA00022987"/>
    </source>
</evidence>
<reference evidence="5 6" key="1">
    <citation type="submission" date="2024-10" db="EMBL/GenBank/DDBJ databases">
        <title>The Natural Products Discovery Center: Release of the First 8490 Sequenced Strains for Exploring Actinobacteria Biosynthetic Diversity.</title>
        <authorList>
            <person name="Kalkreuter E."/>
            <person name="Kautsar S.A."/>
            <person name="Yang D."/>
            <person name="Bader C.D."/>
            <person name="Teijaro C.N."/>
            <person name="Fluegel L."/>
            <person name="Davis C.M."/>
            <person name="Simpson J.R."/>
            <person name="Lauterbach L."/>
            <person name="Steele A.D."/>
            <person name="Gui C."/>
            <person name="Meng S."/>
            <person name="Li G."/>
            <person name="Viehrig K."/>
            <person name="Ye F."/>
            <person name="Su P."/>
            <person name="Kiefer A.F."/>
            <person name="Nichols A."/>
            <person name="Cepeda A.J."/>
            <person name="Yan W."/>
            <person name="Fan B."/>
            <person name="Jiang Y."/>
            <person name="Adhikari A."/>
            <person name="Zheng C.-J."/>
            <person name="Schuster L."/>
            <person name="Cowan T.M."/>
            <person name="Smanski M.J."/>
            <person name="Chevrette M.G."/>
            <person name="De Carvalho L.P.S."/>
            <person name="Shen B."/>
        </authorList>
    </citation>
    <scope>NUCLEOTIDE SEQUENCE [LARGE SCALE GENOMIC DNA]</scope>
    <source>
        <strain evidence="5 6">NPDC020602</strain>
    </source>
</reference>
<dbReference type="Proteomes" id="UP001611339">
    <property type="component" value="Unassembled WGS sequence"/>
</dbReference>
<dbReference type="RefSeq" id="WP_398706829.1">
    <property type="nucleotide sequence ID" value="NZ_JBIRUI010000001.1"/>
</dbReference>
<dbReference type="EMBL" id="JBIRUI010000001">
    <property type="protein sequence ID" value="MFI1712497.1"/>
    <property type="molecule type" value="Genomic_DNA"/>
</dbReference>
<accession>A0ABW7U247</accession>
<keyword evidence="1" id="KW-0304">Gas vesicle</keyword>
<comment type="caution">
    <text evidence="5">The sequence shown here is derived from an EMBL/GenBank/DDBJ whole genome shotgun (WGS) entry which is preliminary data.</text>
</comment>
<evidence type="ECO:0000256" key="4">
    <source>
        <dbReference type="SAM" id="MobiDB-lite"/>
    </source>
</evidence>
<dbReference type="PANTHER" id="PTHR36852:SF1">
    <property type="entry name" value="PROTEIN GVPL 2"/>
    <property type="match status" value="1"/>
</dbReference>
<name>A0ABW7U247_9ACTN</name>